<dbReference type="Proteomes" id="UP000822688">
    <property type="component" value="Chromosome 1"/>
</dbReference>
<reference evidence="4" key="1">
    <citation type="submission" date="2020-06" db="EMBL/GenBank/DDBJ databases">
        <title>WGS assembly of Ceratodon purpureus strain R40.</title>
        <authorList>
            <person name="Carey S.B."/>
            <person name="Jenkins J."/>
            <person name="Shu S."/>
            <person name="Lovell J.T."/>
            <person name="Sreedasyam A."/>
            <person name="Maumus F."/>
            <person name="Tiley G.P."/>
            <person name="Fernandez-Pozo N."/>
            <person name="Barry K."/>
            <person name="Chen C."/>
            <person name="Wang M."/>
            <person name="Lipzen A."/>
            <person name="Daum C."/>
            <person name="Saski C.A."/>
            <person name="Payton A.C."/>
            <person name="Mcbreen J.C."/>
            <person name="Conrad R.E."/>
            <person name="Kollar L.M."/>
            <person name="Olsson S."/>
            <person name="Huttunen S."/>
            <person name="Landis J.B."/>
            <person name="Wickett N.J."/>
            <person name="Johnson M.G."/>
            <person name="Rensing S.A."/>
            <person name="Grimwood J."/>
            <person name="Schmutz J."/>
            <person name="Mcdaniel S.F."/>
        </authorList>
    </citation>
    <scope>NUCLEOTIDE SEQUENCE</scope>
    <source>
        <strain evidence="4">R40</strain>
    </source>
</reference>
<protein>
    <recommendedName>
        <fullName evidence="3">AATF leucine zipper-containing domain-containing protein</fullName>
    </recommendedName>
</protein>
<evidence type="ECO:0000313" key="5">
    <source>
        <dbReference type="Proteomes" id="UP000822688"/>
    </source>
</evidence>
<proteinExistence type="predicted"/>
<evidence type="ECO:0000313" key="4">
    <source>
        <dbReference type="EMBL" id="KAG0592499.1"/>
    </source>
</evidence>
<name>A0A8T0JC65_CERPU</name>
<evidence type="ECO:0000256" key="1">
    <source>
        <dbReference type="SAM" id="Coils"/>
    </source>
</evidence>
<keyword evidence="5" id="KW-1185">Reference proteome</keyword>
<sequence>MGRVANEDVGMGESDEDAQHFNAYSSGDDDDSSFDEAIPLNEIGRLRMRSDIDLEGPDYVGKRSSRSAAFEGADEETVAVREIAVDDDDDEDDDDDDGDLRLLGNIDNELEREYEELRKQEEELVNKLKRKRTDDQGKGDSVRNQRALWDRALELRISMQKLVTGSSQLPEMEGKLELCTSDSQCEKAYHPLTKSAVAALDCLLELKNALLEQNTAITEACAANVDGECGLILLVTNECIHYEVFQFR</sequence>
<dbReference type="GO" id="GO:0005730">
    <property type="term" value="C:nucleolus"/>
    <property type="evidence" value="ECO:0007669"/>
    <property type="project" value="TreeGrafter"/>
</dbReference>
<feature type="region of interest" description="Disordered" evidence="2">
    <location>
        <begin position="51"/>
        <end position="75"/>
    </location>
</feature>
<gene>
    <name evidence="4" type="ORF">KC19_1G257200</name>
</gene>
<dbReference type="InterPro" id="IPR025160">
    <property type="entry name" value="AATF"/>
</dbReference>
<dbReference type="Pfam" id="PF13339">
    <property type="entry name" value="AATF-Che1"/>
    <property type="match status" value="1"/>
</dbReference>
<comment type="caution">
    <text evidence="4">The sequence shown here is derived from an EMBL/GenBank/DDBJ whole genome shotgun (WGS) entry which is preliminary data.</text>
</comment>
<dbReference type="AlphaFoldDB" id="A0A8T0JC65"/>
<dbReference type="InterPro" id="IPR039223">
    <property type="entry name" value="AATF/Bfr2"/>
</dbReference>
<evidence type="ECO:0000259" key="3">
    <source>
        <dbReference type="Pfam" id="PF13339"/>
    </source>
</evidence>
<accession>A0A8T0JC65</accession>
<feature type="coiled-coil region" evidence="1">
    <location>
        <begin position="100"/>
        <end position="134"/>
    </location>
</feature>
<feature type="domain" description="AATF leucine zipper-containing" evidence="3">
    <location>
        <begin position="137"/>
        <end position="218"/>
    </location>
</feature>
<evidence type="ECO:0000256" key="2">
    <source>
        <dbReference type="SAM" id="MobiDB-lite"/>
    </source>
</evidence>
<keyword evidence="1" id="KW-0175">Coiled coil</keyword>
<organism evidence="4 5">
    <name type="scientific">Ceratodon purpureus</name>
    <name type="common">Fire moss</name>
    <name type="synonym">Dicranum purpureum</name>
    <dbReference type="NCBI Taxonomy" id="3225"/>
    <lineage>
        <taxon>Eukaryota</taxon>
        <taxon>Viridiplantae</taxon>
        <taxon>Streptophyta</taxon>
        <taxon>Embryophyta</taxon>
        <taxon>Bryophyta</taxon>
        <taxon>Bryophytina</taxon>
        <taxon>Bryopsida</taxon>
        <taxon>Dicranidae</taxon>
        <taxon>Pseudoditrichales</taxon>
        <taxon>Ditrichaceae</taxon>
        <taxon>Ceratodon</taxon>
    </lineage>
</organism>
<dbReference type="EMBL" id="CM026421">
    <property type="protein sequence ID" value="KAG0592499.1"/>
    <property type="molecule type" value="Genomic_DNA"/>
</dbReference>
<feature type="region of interest" description="Disordered" evidence="2">
    <location>
        <begin position="1"/>
        <end position="36"/>
    </location>
</feature>
<dbReference type="PANTHER" id="PTHR15565:SF0">
    <property type="entry name" value="PROTEIN AATF"/>
    <property type="match status" value="1"/>
</dbReference>
<dbReference type="PANTHER" id="PTHR15565">
    <property type="entry name" value="AATF PROTEIN APOPTOSIS ANTAGONIZING TRANSCRIPTION FACTOR"/>
    <property type="match status" value="1"/>
</dbReference>